<sequence length="441" mass="50464">MYFSKAKRPLIKTRNLFVSSTSLHCVFPVSSSLIVEQIKEMSYVPPHKRHENIAIRASTLPPFLLTKGNINTKIIYANDCISRWFLVGSEDNNSFQLMPASSEWKRVAEDKSLVILVKSDFRKLETPWLWVTEMVEDDLVLGFGRAKKTLLRFGSEDVNLRLIARFGKVVFNGANSSETLRDGPLTKRALEKLKKSFHTNVPKSYVQNIGLGAVPKMGFCADQETKELYHVKVSDKTRPDVTISCKCMAELNALRHLILDVSCLGQDLDMRLTVDSKRTLINLSVSLLCLFPMYSIQDYEMKILFNKWYRLTYETWFFGCVQENEIKNLKELTDSAVIDPSVKGGLKWPLGKSSCADRYSVCGVWHTVTTTYRNSDLRLQVREADRYDFRTGIGGTSREVYLKLRALSKLLKEENVERKCVSDMLKDCLKQVWGCFLKAQV</sequence>
<keyword evidence="3" id="KW-1185">Reference proteome</keyword>
<feature type="domain" description="DUF7903" evidence="1">
    <location>
        <begin position="71"/>
        <end position="284"/>
    </location>
</feature>
<protein>
    <recommendedName>
        <fullName evidence="1">DUF7903 domain-containing protein</fullName>
    </recommendedName>
</protein>
<reference evidence="2 3" key="1">
    <citation type="submission" date="2022-03" db="EMBL/GenBank/DDBJ databases">
        <authorList>
            <person name="Nunn A."/>
            <person name="Chopra R."/>
            <person name="Nunn A."/>
            <person name="Contreras Garrido A."/>
        </authorList>
    </citation>
    <scope>NUCLEOTIDE SEQUENCE [LARGE SCALE GENOMIC DNA]</scope>
</reference>
<dbReference type="PANTHER" id="PTHR35481:SF1">
    <property type="entry name" value="DNA-DIRECTED RNA POLYMERASE SUBUNIT ALPHA"/>
    <property type="match status" value="1"/>
</dbReference>
<gene>
    <name evidence="2" type="ORF">TAV2_LOCUS18081</name>
</gene>
<feature type="domain" description="DUF7903" evidence="1">
    <location>
        <begin position="321"/>
        <end position="436"/>
    </location>
</feature>
<organism evidence="2 3">
    <name type="scientific">Thlaspi arvense</name>
    <name type="common">Field penny-cress</name>
    <dbReference type="NCBI Taxonomy" id="13288"/>
    <lineage>
        <taxon>Eukaryota</taxon>
        <taxon>Viridiplantae</taxon>
        <taxon>Streptophyta</taxon>
        <taxon>Embryophyta</taxon>
        <taxon>Tracheophyta</taxon>
        <taxon>Spermatophyta</taxon>
        <taxon>Magnoliopsida</taxon>
        <taxon>eudicotyledons</taxon>
        <taxon>Gunneridae</taxon>
        <taxon>Pentapetalae</taxon>
        <taxon>rosids</taxon>
        <taxon>malvids</taxon>
        <taxon>Brassicales</taxon>
        <taxon>Brassicaceae</taxon>
        <taxon>Thlaspideae</taxon>
        <taxon>Thlaspi</taxon>
    </lineage>
</organism>
<evidence type="ECO:0000313" key="3">
    <source>
        <dbReference type="Proteomes" id="UP000836841"/>
    </source>
</evidence>
<dbReference type="AlphaFoldDB" id="A0AAU9SDS5"/>
<dbReference type="InterPro" id="IPR057225">
    <property type="entry name" value="DUF7903"/>
</dbReference>
<accession>A0AAU9SDS5</accession>
<evidence type="ECO:0000259" key="1">
    <source>
        <dbReference type="Pfam" id="PF25475"/>
    </source>
</evidence>
<proteinExistence type="predicted"/>
<evidence type="ECO:0000313" key="2">
    <source>
        <dbReference type="EMBL" id="CAH2064157.1"/>
    </source>
</evidence>
<name>A0AAU9SDS5_THLAR</name>
<dbReference type="PANTHER" id="PTHR35481">
    <property type="entry name" value="DNA-DIRECTED RNA POLYMERASE SUBUNIT ALPHA"/>
    <property type="match status" value="1"/>
</dbReference>
<dbReference type="EMBL" id="OU466861">
    <property type="protein sequence ID" value="CAH2064157.1"/>
    <property type="molecule type" value="Genomic_DNA"/>
</dbReference>
<dbReference type="Proteomes" id="UP000836841">
    <property type="component" value="Chromosome 5"/>
</dbReference>
<dbReference type="Pfam" id="PF25475">
    <property type="entry name" value="DUF7903"/>
    <property type="match status" value="2"/>
</dbReference>